<dbReference type="AlphaFoldDB" id="A0AAV2ZHD0"/>
<evidence type="ECO:0000256" key="1">
    <source>
        <dbReference type="SAM" id="MobiDB-lite"/>
    </source>
</evidence>
<evidence type="ECO:0000313" key="4">
    <source>
        <dbReference type="Proteomes" id="UP001146120"/>
    </source>
</evidence>
<reference evidence="3" key="2">
    <citation type="journal article" date="2023" name="Microbiol Resour">
        <title>Decontamination and Annotation of the Draft Genome Sequence of the Oomycete Lagenidium giganteum ARSEF 373.</title>
        <authorList>
            <person name="Morgan W.R."/>
            <person name="Tartar A."/>
        </authorList>
    </citation>
    <scope>NUCLEOTIDE SEQUENCE</scope>
    <source>
        <strain evidence="3">ARSEF 373</strain>
    </source>
</reference>
<sequence length="168" mass="17738">MAQVLMDFMQQSPATGLAVGGAIVAAAVGFTAVKALGGKADGDATPPSSGKRKKSASKKKYKKTAEVEAVSDAAPASKKEVEQEKINFEDFVADYPDTEEEEAARAEKKKLKRKLKKKKSKQAGNAPTSATSDSDAAAIKKAAAKKDAEEGWETVSYKKSKAPKSKQS</sequence>
<feature type="compositionally biased region" description="Basic residues" evidence="1">
    <location>
        <begin position="158"/>
        <end position="168"/>
    </location>
</feature>
<feature type="transmembrane region" description="Helical" evidence="2">
    <location>
        <begin position="14"/>
        <end position="33"/>
    </location>
</feature>
<reference evidence="3" key="1">
    <citation type="submission" date="2022-11" db="EMBL/GenBank/DDBJ databases">
        <authorList>
            <person name="Morgan W.R."/>
            <person name="Tartar A."/>
        </authorList>
    </citation>
    <scope>NUCLEOTIDE SEQUENCE</scope>
    <source>
        <strain evidence="3">ARSEF 373</strain>
    </source>
</reference>
<evidence type="ECO:0000256" key="2">
    <source>
        <dbReference type="SAM" id="Phobius"/>
    </source>
</evidence>
<feature type="region of interest" description="Disordered" evidence="1">
    <location>
        <begin position="112"/>
        <end position="168"/>
    </location>
</feature>
<comment type="caution">
    <text evidence="3">The sequence shown here is derived from an EMBL/GenBank/DDBJ whole genome shotgun (WGS) entry which is preliminary data.</text>
</comment>
<keyword evidence="2" id="KW-1133">Transmembrane helix</keyword>
<feature type="compositionally biased region" description="Basic residues" evidence="1">
    <location>
        <begin position="112"/>
        <end position="121"/>
    </location>
</feature>
<proteinExistence type="predicted"/>
<feature type="compositionally biased region" description="Low complexity" evidence="1">
    <location>
        <begin position="129"/>
        <end position="141"/>
    </location>
</feature>
<feature type="region of interest" description="Disordered" evidence="1">
    <location>
        <begin position="37"/>
        <end position="82"/>
    </location>
</feature>
<name>A0AAV2ZHD0_9STRA</name>
<keyword evidence="4" id="KW-1185">Reference proteome</keyword>
<accession>A0AAV2ZHD0</accession>
<keyword evidence="2" id="KW-0812">Transmembrane</keyword>
<organism evidence="3 4">
    <name type="scientific">Lagenidium giganteum</name>
    <dbReference type="NCBI Taxonomy" id="4803"/>
    <lineage>
        <taxon>Eukaryota</taxon>
        <taxon>Sar</taxon>
        <taxon>Stramenopiles</taxon>
        <taxon>Oomycota</taxon>
        <taxon>Peronosporomycetes</taxon>
        <taxon>Pythiales</taxon>
        <taxon>Pythiaceae</taxon>
    </lineage>
</organism>
<dbReference type="EMBL" id="DAKRPA010000009">
    <property type="protein sequence ID" value="DBA04289.1"/>
    <property type="molecule type" value="Genomic_DNA"/>
</dbReference>
<protein>
    <submittedName>
        <fullName evidence="3">Uncharacterized protein</fullName>
    </submittedName>
</protein>
<feature type="compositionally biased region" description="Basic residues" evidence="1">
    <location>
        <begin position="50"/>
        <end position="62"/>
    </location>
</feature>
<evidence type="ECO:0000313" key="3">
    <source>
        <dbReference type="EMBL" id="DBA04289.1"/>
    </source>
</evidence>
<gene>
    <name evidence="3" type="ORF">N0F65_002051</name>
</gene>
<keyword evidence="2" id="KW-0472">Membrane</keyword>
<dbReference type="Proteomes" id="UP001146120">
    <property type="component" value="Unassembled WGS sequence"/>
</dbReference>